<dbReference type="FunFam" id="2.100.10.30:FF:000001">
    <property type="entry name" value="Jacalin-related lectin 33"/>
    <property type="match status" value="3"/>
</dbReference>
<feature type="domain" description="Jacalin-type lectin" evidence="3">
    <location>
        <begin position="6"/>
        <end position="145"/>
    </location>
</feature>
<protein>
    <recommendedName>
        <fullName evidence="3">Jacalin-type lectin domain-containing protein</fullName>
    </recommendedName>
</protein>
<dbReference type="Gene3D" id="2.100.10.30">
    <property type="entry name" value="Jacalin-like lectin domain"/>
    <property type="match status" value="3"/>
</dbReference>
<dbReference type="Proteomes" id="UP000325577">
    <property type="component" value="Linkage Group LG10"/>
</dbReference>
<reference evidence="4 5" key="1">
    <citation type="submission" date="2019-09" db="EMBL/GenBank/DDBJ databases">
        <title>A chromosome-level genome assembly of the Chinese tupelo Nyssa sinensis.</title>
        <authorList>
            <person name="Yang X."/>
            <person name="Kang M."/>
            <person name="Yang Y."/>
            <person name="Xiong H."/>
            <person name="Wang M."/>
            <person name="Zhang Z."/>
            <person name="Wang Z."/>
            <person name="Wu H."/>
            <person name="Ma T."/>
            <person name="Liu J."/>
            <person name="Xi Z."/>
        </authorList>
    </citation>
    <scope>NUCLEOTIDE SEQUENCE [LARGE SCALE GENOMIC DNA]</scope>
    <source>
        <strain evidence="4">J267</strain>
        <tissue evidence="4">Leaf</tissue>
    </source>
</reference>
<dbReference type="PROSITE" id="PS51752">
    <property type="entry name" value="JACALIN_LECTIN"/>
    <property type="match status" value="3"/>
</dbReference>
<dbReference type="InterPro" id="IPR001229">
    <property type="entry name" value="Jacalin-like_lectin_dom"/>
</dbReference>
<dbReference type="Pfam" id="PF01419">
    <property type="entry name" value="Jacalin"/>
    <property type="match status" value="3"/>
</dbReference>
<dbReference type="PANTHER" id="PTHR47293">
    <property type="entry name" value="JACALIN-RELATED LECTIN 3"/>
    <property type="match status" value="1"/>
</dbReference>
<feature type="domain" description="Jacalin-type lectin" evidence="3">
    <location>
        <begin position="146"/>
        <end position="286"/>
    </location>
</feature>
<keyword evidence="5" id="KW-1185">Reference proteome</keyword>
<sequence>MEKVAYEIAGPFGGRGGDSWNDGIYTTVRQLVIYSGPVIDSIQIEYDENGQSKWSEKHGENDGGVRNMVKLEYPDEFLISISGYSTTESSNAVVQSLTIQSNRQQYGPFGKEEGKYFSTSPTSGMIIGFHGRSGLYLDSIGAYFKPISVGPFGGLRGQEWDDGIYTTIRQLTINYGSVVDSIQIEYDKNGSSKWSERHGESEGGTKSVVKLEYPNEFLISFTGYCNKESNEAVVLSLTFQSNKQLYGAYGKEEGTRFSSSSTNGKIIGFHGRCGLYLDSIGAYFEMLPISIGPFGGLGGGQWDDGIYTTIRQLIIFSGSVIDSIQIEYDENGQSKWSEKHGESQVDYPGEFLVSISSHYGKVFELLVIRSLKIESNKRTYGLFGVEEGEYFKFPSTSSKIRGFYGRSGVYLDSIGAYVE</sequence>
<dbReference type="InterPro" id="IPR036404">
    <property type="entry name" value="Jacalin-like_lectin_dom_sf"/>
</dbReference>
<feature type="domain" description="Jacalin-type lectin" evidence="3">
    <location>
        <begin position="288"/>
        <end position="419"/>
    </location>
</feature>
<evidence type="ECO:0000256" key="2">
    <source>
        <dbReference type="ARBA" id="ARBA00022734"/>
    </source>
</evidence>
<dbReference type="CDD" id="cd09612">
    <property type="entry name" value="Jacalin"/>
    <property type="match status" value="3"/>
</dbReference>
<keyword evidence="2" id="KW-0430">Lectin</keyword>
<name>A0A5J5BRX4_9ASTE</name>
<dbReference type="PANTHER" id="PTHR47293:SF68">
    <property type="entry name" value="JACALIN-RELATED LECTIN 3"/>
    <property type="match status" value="1"/>
</dbReference>
<dbReference type="OrthoDB" id="4325201at2759"/>
<evidence type="ECO:0000256" key="1">
    <source>
        <dbReference type="ARBA" id="ARBA00006568"/>
    </source>
</evidence>
<dbReference type="SUPFAM" id="SSF51101">
    <property type="entry name" value="Mannose-binding lectins"/>
    <property type="match status" value="3"/>
</dbReference>
<proteinExistence type="inferred from homology"/>
<evidence type="ECO:0000313" key="5">
    <source>
        <dbReference type="Proteomes" id="UP000325577"/>
    </source>
</evidence>
<evidence type="ECO:0000259" key="3">
    <source>
        <dbReference type="PROSITE" id="PS51752"/>
    </source>
</evidence>
<dbReference type="EMBL" id="CM018033">
    <property type="protein sequence ID" value="KAA8544820.1"/>
    <property type="molecule type" value="Genomic_DNA"/>
</dbReference>
<organism evidence="4 5">
    <name type="scientific">Nyssa sinensis</name>
    <dbReference type="NCBI Taxonomy" id="561372"/>
    <lineage>
        <taxon>Eukaryota</taxon>
        <taxon>Viridiplantae</taxon>
        <taxon>Streptophyta</taxon>
        <taxon>Embryophyta</taxon>
        <taxon>Tracheophyta</taxon>
        <taxon>Spermatophyta</taxon>
        <taxon>Magnoliopsida</taxon>
        <taxon>eudicotyledons</taxon>
        <taxon>Gunneridae</taxon>
        <taxon>Pentapetalae</taxon>
        <taxon>asterids</taxon>
        <taxon>Cornales</taxon>
        <taxon>Nyssaceae</taxon>
        <taxon>Nyssa</taxon>
    </lineage>
</organism>
<comment type="similarity">
    <text evidence="1">Belongs to the jacalin lectin family.</text>
</comment>
<gene>
    <name evidence="4" type="ORF">F0562_019589</name>
</gene>
<dbReference type="GO" id="GO:0030246">
    <property type="term" value="F:carbohydrate binding"/>
    <property type="evidence" value="ECO:0007669"/>
    <property type="project" value="UniProtKB-KW"/>
</dbReference>
<evidence type="ECO:0000313" key="4">
    <source>
        <dbReference type="EMBL" id="KAA8544820.1"/>
    </source>
</evidence>
<accession>A0A5J5BRX4</accession>
<dbReference type="AlphaFoldDB" id="A0A5J5BRX4"/>
<dbReference type="InterPro" id="IPR033734">
    <property type="entry name" value="Jacalin-like_lectin_dom_plant"/>
</dbReference>
<dbReference type="SMART" id="SM00915">
    <property type="entry name" value="Jacalin"/>
    <property type="match status" value="3"/>
</dbReference>